<dbReference type="AlphaFoldDB" id="A0A2U3N644"/>
<protein>
    <submittedName>
        <fullName evidence="4">PPE family protein</fullName>
    </submittedName>
</protein>
<gene>
    <name evidence="4" type="ORF">MTAB308_414</name>
</gene>
<organism evidence="4 5">
    <name type="scientific">Mycobacterium terramassiliense</name>
    <dbReference type="NCBI Taxonomy" id="1841859"/>
    <lineage>
        <taxon>Bacteria</taxon>
        <taxon>Bacillati</taxon>
        <taxon>Actinomycetota</taxon>
        <taxon>Actinomycetes</taxon>
        <taxon>Mycobacteriales</taxon>
        <taxon>Mycobacteriaceae</taxon>
        <taxon>Mycobacterium</taxon>
    </lineage>
</organism>
<dbReference type="Pfam" id="PF00823">
    <property type="entry name" value="PPE"/>
    <property type="match status" value="1"/>
</dbReference>
<evidence type="ECO:0000259" key="2">
    <source>
        <dbReference type="Pfam" id="PF00823"/>
    </source>
</evidence>
<evidence type="ECO:0000259" key="3">
    <source>
        <dbReference type="Pfam" id="PF12484"/>
    </source>
</evidence>
<dbReference type="InterPro" id="IPR038332">
    <property type="entry name" value="PPE_sf"/>
</dbReference>
<dbReference type="Proteomes" id="UP000241595">
    <property type="component" value="Unassembled WGS sequence"/>
</dbReference>
<dbReference type="SUPFAM" id="SSF140459">
    <property type="entry name" value="PE/PPE dimer-like"/>
    <property type="match status" value="1"/>
</dbReference>
<dbReference type="OrthoDB" id="4705970at2"/>
<feature type="domain" description="PPE" evidence="2">
    <location>
        <begin position="2"/>
        <end position="164"/>
    </location>
</feature>
<reference evidence="4 5" key="1">
    <citation type="submission" date="2017-01" db="EMBL/GenBank/DDBJ databases">
        <authorList>
            <consortium name="Urmite Genomes"/>
        </authorList>
    </citation>
    <scope>NUCLEOTIDE SEQUENCE [LARGE SCALE GENOMIC DNA]</scope>
    <source>
        <strain evidence="4 5">AB308</strain>
    </source>
</reference>
<dbReference type="PANTHER" id="PTHR46766:SF1">
    <property type="entry name" value="GLUTAMINE-RICH PROTEIN 2"/>
    <property type="match status" value="1"/>
</dbReference>
<evidence type="ECO:0000256" key="1">
    <source>
        <dbReference type="ARBA" id="ARBA00010652"/>
    </source>
</evidence>
<evidence type="ECO:0000313" key="4">
    <source>
        <dbReference type="EMBL" id="SPM26939.1"/>
    </source>
</evidence>
<dbReference type="InterPro" id="IPR022171">
    <property type="entry name" value="PPE_C"/>
</dbReference>
<sequence length="407" mass="39456">MDFGALPPEVNSARMYAGPGSAPMMAAATAWAGIAAELHTAASSYQTVISRLAGEGWLGPASASMATAVTPYLAWMSAAGAKADQTAGQASAAAAAFESAFGLTVPPAEVAANRALLTTLLATNFLGQNTPAIAAAEAQYGEMWAQDAAAMYGYAANSAAASSLKLFAAPPQTTNPAGQSGQAAAVAQATGAPAASGAQETLAQVTSAIPAALQQLTTPAAAGFPTNLWDFLDSNFVNGFVSAGYTSPAILQQTVTAAMADINAVAVGGAPGTTALPPMGAGSGNAGWTPLITPNVPFSSTGAAFDATGLPGAAPISAGANQAALVGRLSVPQSWTAAAQVANPAGATFAGGGWTNAVGPGAGAAEAVPPGVPGMPGMPASTAGGGMGHGPRYGFRVTVMPRPPAAG</sequence>
<name>A0A2U3N644_9MYCO</name>
<dbReference type="Pfam" id="PF12484">
    <property type="entry name" value="PPE-SVP"/>
    <property type="match status" value="1"/>
</dbReference>
<accession>A0A2U3N644</accession>
<feature type="domain" description="PPE family C-terminal" evidence="3">
    <location>
        <begin position="317"/>
        <end position="403"/>
    </location>
</feature>
<dbReference type="Gene3D" id="1.20.1260.20">
    <property type="entry name" value="PPE superfamily"/>
    <property type="match status" value="1"/>
</dbReference>
<dbReference type="PANTHER" id="PTHR46766">
    <property type="entry name" value="GLUTAMINE-RICH PROTEIN 2"/>
    <property type="match status" value="1"/>
</dbReference>
<dbReference type="FunFam" id="1.20.1260.20:FF:000001">
    <property type="entry name" value="PPE family protein PPE41"/>
    <property type="match status" value="1"/>
</dbReference>
<dbReference type="EMBL" id="FTRV01000008">
    <property type="protein sequence ID" value="SPM26939.1"/>
    <property type="molecule type" value="Genomic_DNA"/>
</dbReference>
<dbReference type="RefSeq" id="WP_077097371.1">
    <property type="nucleotide sequence ID" value="NZ_LT717697.1"/>
</dbReference>
<comment type="similarity">
    <text evidence="1">Belongs to the mycobacterial PPE family.</text>
</comment>
<proteinExistence type="inferred from homology"/>
<keyword evidence="5" id="KW-1185">Reference proteome</keyword>
<evidence type="ECO:0000313" key="5">
    <source>
        <dbReference type="Proteomes" id="UP000241595"/>
    </source>
</evidence>
<dbReference type="InterPro" id="IPR000030">
    <property type="entry name" value="PPE_dom"/>
</dbReference>
<dbReference type="GO" id="GO:0052572">
    <property type="term" value="P:response to host immune response"/>
    <property type="evidence" value="ECO:0007669"/>
    <property type="project" value="TreeGrafter"/>
</dbReference>